<feature type="transmembrane region" description="Helical" evidence="1">
    <location>
        <begin position="56"/>
        <end position="77"/>
    </location>
</feature>
<dbReference type="OrthoDB" id="582675at2"/>
<sequence length="169" mass="19405">MTNNPPLYREVQRWRDVWWVMLLVLGLAAMQWWGFIVQIVGGVPLGDRPAPDGMILVFWFFFGLAFPLFFMWLHLLVEVRPEAITVRYRPFINRVIPLGEIAHVEARVYRPLLEFGGWGVRGWGKRVAYNVSGNTGVELTLVDGRRIMLGSRQPAELAGAIYKAWAGRH</sequence>
<name>A0A1A9C9A6_9CHLR</name>
<proteinExistence type="predicted"/>
<feature type="transmembrane region" description="Helical" evidence="1">
    <location>
        <begin position="17"/>
        <end position="36"/>
    </location>
</feature>
<keyword evidence="3" id="KW-1185">Reference proteome</keyword>
<keyword evidence="1" id="KW-1133">Transmembrane helix</keyword>
<dbReference type="RefSeq" id="WP_095042017.1">
    <property type="nucleotide sequence ID" value="NZ_LN890655.1"/>
</dbReference>
<dbReference type="InterPro" id="IPR046139">
    <property type="entry name" value="DUF6141"/>
</dbReference>
<evidence type="ECO:0000313" key="2">
    <source>
        <dbReference type="EMBL" id="SBU01534.1"/>
    </source>
</evidence>
<evidence type="ECO:0000256" key="1">
    <source>
        <dbReference type="SAM" id="Phobius"/>
    </source>
</evidence>
<accession>A0A1A9C9A6</accession>
<protein>
    <recommendedName>
        <fullName evidence="4">DUF304 domain-containing protein</fullName>
    </recommendedName>
</protein>
<dbReference type="KEGG" id="pbf:CFX0092_A0521"/>
<dbReference type="Pfam" id="PF19638">
    <property type="entry name" value="DUF6141"/>
    <property type="match status" value="1"/>
</dbReference>
<keyword evidence="1" id="KW-0472">Membrane</keyword>
<reference evidence="2" key="1">
    <citation type="submission" date="2016-01" db="EMBL/GenBank/DDBJ databases">
        <authorList>
            <person name="Mcilroy J.S."/>
            <person name="Karst M S."/>
            <person name="Albertsen M."/>
        </authorList>
    </citation>
    <scope>NUCLEOTIDE SEQUENCE</scope>
    <source>
        <strain evidence="2">Cfx-K</strain>
    </source>
</reference>
<evidence type="ECO:0000313" key="3">
    <source>
        <dbReference type="Proteomes" id="UP000215027"/>
    </source>
</evidence>
<keyword evidence="1" id="KW-0812">Transmembrane</keyword>
<organism evidence="2 3">
    <name type="scientific">Candidatus Promineifilum breve</name>
    <dbReference type="NCBI Taxonomy" id="1806508"/>
    <lineage>
        <taxon>Bacteria</taxon>
        <taxon>Bacillati</taxon>
        <taxon>Chloroflexota</taxon>
        <taxon>Ardenticatenia</taxon>
        <taxon>Candidatus Promineifilales</taxon>
        <taxon>Candidatus Promineifilaceae</taxon>
        <taxon>Candidatus Promineifilum</taxon>
    </lineage>
</organism>
<dbReference type="AlphaFoldDB" id="A0A1A9C9A6"/>
<gene>
    <name evidence="2" type="ORF">CFX0092_A0521</name>
</gene>
<dbReference type="Proteomes" id="UP000215027">
    <property type="component" value="Chromosome I"/>
</dbReference>
<dbReference type="EMBL" id="LN890655">
    <property type="protein sequence ID" value="SBU01534.1"/>
    <property type="molecule type" value="Genomic_DNA"/>
</dbReference>
<evidence type="ECO:0008006" key="4">
    <source>
        <dbReference type="Google" id="ProtNLM"/>
    </source>
</evidence>